<keyword evidence="1" id="KW-1133">Transmembrane helix</keyword>
<organism evidence="2">
    <name type="scientific">Bolma rugosa</name>
    <dbReference type="NCBI Taxonomy" id="335776"/>
    <lineage>
        <taxon>Eukaryota</taxon>
        <taxon>Metazoa</taxon>
        <taxon>Spiralia</taxon>
        <taxon>Lophotrochozoa</taxon>
        <taxon>Mollusca</taxon>
        <taxon>Gastropoda</taxon>
        <taxon>Vetigastropoda</taxon>
        <taxon>Trochida</taxon>
        <taxon>Trochoidea</taxon>
        <taxon>Turbinidae</taxon>
        <taxon>Bolma</taxon>
    </lineage>
</organism>
<gene>
    <name evidence="2" type="primary">ATP8</name>
</gene>
<protein>
    <submittedName>
        <fullName evidence="2">ATP synthase F0 subunit 8</fullName>
    </submittedName>
</protein>
<name>A0A0X9Q1Q7_9VEST</name>
<keyword evidence="1" id="KW-0812">Transmembrane</keyword>
<geneLocation type="mitochondrion" evidence="2"/>
<dbReference type="RefSeq" id="YP_009231972.1">
    <property type="nucleotide sequence ID" value="NC_029366.1"/>
</dbReference>
<evidence type="ECO:0000313" key="2">
    <source>
        <dbReference type="EMBL" id="AMA07320.1"/>
    </source>
</evidence>
<keyword evidence="1" id="KW-0472">Membrane</keyword>
<sequence>MPQLAPLNWLFLFFLFWSMVGLSSTLIWWSFKTEYKVQVTESFTSGSENLNKFPKSWDW</sequence>
<evidence type="ECO:0000256" key="1">
    <source>
        <dbReference type="SAM" id="Phobius"/>
    </source>
</evidence>
<dbReference type="AlphaFoldDB" id="A0A0X9Q1Q7"/>
<reference evidence="2" key="1">
    <citation type="journal article" date="2016" name="Zool. Scr.">
        <title>Mitogenomics of Vetigastropoda: insights into the evolution of pallial symmetry.</title>
        <authorList>
            <person name="Uribe J.E."/>
            <person name="Kano Y."/>
            <person name="Templado J."/>
            <person name="Zardoya R."/>
        </authorList>
    </citation>
    <scope>NUCLEOTIDE SEQUENCE</scope>
</reference>
<dbReference type="GeneID" id="26890645"/>
<dbReference type="CTD" id="4509"/>
<proteinExistence type="predicted"/>
<feature type="transmembrane region" description="Helical" evidence="1">
    <location>
        <begin position="6"/>
        <end position="29"/>
    </location>
</feature>
<keyword evidence="2" id="KW-0496">Mitochondrion</keyword>
<accession>A0A0X9Q1Q7</accession>
<dbReference type="EMBL" id="KT207824">
    <property type="protein sequence ID" value="AMA07320.1"/>
    <property type="molecule type" value="Genomic_DNA"/>
</dbReference>